<dbReference type="SMART" id="SM00382">
    <property type="entry name" value="AAA"/>
    <property type="match status" value="1"/>
</dbReference>
<dbReference type="GO" id="GO:0005524">
    <property type="term" value="F:ATP binding"/>
    <property type="evidence" value="ECO:0007669"/>
    <property type="project" value="UniProtKB-KW"/>
</dbReference>
<dbReference type="GO" id="GO:0042148">
    <property type="term" value="P:DNA strand invasion"/>
    <property type="evidence" value="ECO:0007669"/>
    <property type="project" value="TreeGrafter"/>
</dbReference>
<evidence type="ECO:0000256" key="4">
    <source>
        <dbReference type="RuleBase" id="RU003422"/>
    </source>
</evidence>
<dbReference type="InterPro" id="IPR003593">
    <property type="entry name" value="AAA+_ATPase"/>
</dbReference>
<proteinExistence type="inferred from homology"/>
<feature type="region of interest" description="Disordered" evidence="5">
    <location>
        <begin position="432"/>
        <end position="452"/>
    </location>
</feature>
<dbReference type="PANTHER" id="PTHR22942">
    <property type="entry name" value="RECA/RAD51/RADA DNA STRAND-PAIRING FAMILY MEMBER"/>
    <property type="match status" value="1"/>
</dbReference>
<dbReference type="GO" id="GO:0140664">
    <property type="term" value="F:ATP-dependent DNA damage sensor activity"/>
    <property type="evidence" value="ECO:0007669"/>
    <property type="project" value="InterPro"/>
</dbReference>
<evidence type="ECO:0000313" key="9">
    <source>
        <dbReference type="Proteomes" id="UP000719412"/>
    </source>
</evidence>
<dbReference type="FunFam" id="3.40.50.300:FF:002052">
    <property type="entry name" value="DNA repair protein RAD51 homolog"/>
    <property type="match status" value="1"/>
</dbReference>
<accession>A0A8J6HEF0</accession>
<sequence>MATMEETKITINEIDVETTETIEIEVEEEEEAFFKDVYLLAEHGIALADIEEMRKTGINTIKGIQMTTRAKLLAIKTFDKDKVDKIQEACSRISFSKCFMTALEVSEEQKQVFRISTGSANLDKLLGGGVESMSITQVFGESGAGKTQIAHTLCVTAQIPTNGYPGGKVMFIDTEHTFRPERIRHVARRFSLNEKSVLENVLYARAYNSEHQYELLKKFVGGKFHEEVGMFRLLIVDSIISLFRVDFLGRGELVSRQQKLGQMMSLLQKISEEYNVAVLITNQMTSDFRTFPLLNMDENGKPVGGNILAHSSTTRVSLKKVAGNVRIAKMLDSPDQEETEEAFLITTGGIRDPKIPESKDKMMSPTNPQEDAKLDAMQRSWQSRRSRSSLFDDISVVETELLSMPQVGTLTPDSSDDFRVNRDLHRGDFLQAPFGPKPTFAAPQRVAPTPRKEEEVDAYTYNFHEEVIPEEPELIEETPSSVTLDASALGDFPAVYTICAVEPHQMPVVGVYTDRRIVPGFKYRVRPLPEIGETSPNKCMFNEQALTLKSIGRGYARRFTFDATTSLNNNVNYFWSDNRPEGYAFELEVISEGDKFTIFDSNKEAQGTVEVLQLEQDSVRDISYVLTLKQSRASKYKIEKRANVRFTGKVEFYETGVAKPTPIAGVVIAVKYKHKGTAEIVKVMNVVIRRQRYTLLPGIQKVHRRVTVRGQDIDDVPTQYSMHGLEPYELPVVGTYVDPRIIPGFHYKVRPNDRKEHLFGGRALRLLSIGMGYAKRLTFEPDSLVHPDNYLWSDNHPDGLGLEVRAVHEDMTFVIMAGELVLGEASVFRVDRPQIEEKMEKVATKSGKCAIEKYVHIDVMCHIAIKIPGGCNGGNNESLMRVYGLAVVRKEPNQNRAHVVRVENVGLNSQLNVLFAQTHTELTFFPKK</sequence>
<dbReference type="InterPro" id="IPR027417">
    <property type="entry name" value="P-loop_NTPase"/>
</dbReference>
<keyword evidence="2 4" id="KW-0067">ATP-binding</keyword>
<dbReference type="PROSITE" id="PS50163">
    <property type="entry name" value="RECA_3"/>
    <property type="match status" value="1"/>
</dbReference>
<keyword evidence="3" id="KW-0238">DNA-binding</keyword>
<dbReference type="PROSITE" id="PS50162">
    <property type="entry name" value="RECA_2"/>
    <property type="match status" value="1"/>
</dbReference>
<dbReference type="GO" id="GO:0003690">
    <property type="term" value="F:double-stranded DNA binding"/>
    <property type="evidence" value="ECO:0007669"/>
    <property type="project" value="TreeGrafter"/>
</dbReference>
<feature type="domain" description="RecA family profile 1" evidence="6">
    <location>
        <begin position="111"/>
        <end position="284"/>
    </location>
</feature>
<dbReference type="GO" id="GO:0000730">
    <property type="term" value="P:DNA recombinase assembly"/>
    <property type="evidence" value="ECO:0007669"/>
    <property type="project" value="TreeGrafter"/>
</dbReference>
<feature type="domain" description="RecA family profile 2" evidence="7">
    <location>
        <begin position="301"/>
        <end position="352"/>
    </location>
</feature>
<protein>
    <submittedName>
        <fullName evidence="8">Uncharacterized protein</fullName>
    </submittedName>
</protein>
<dbReference type="GO" id="GO:0000794">
    <property type="term" value="C:condensed nuclear chromosome"/>
    <property type="evidence" value="ECO:0007669"/>
    <property type="project" value="TreeGrafter"/>
</dbReference>
<dbReference type="SUPFAM" id="SSF47794">
    <property type="entry name" value="Rad51 N-terminal domain-like"/>
    <property type="match status" value="1"/>
</dbReference>
<dbReference type="GO" id="GO:0007131">
    <property type="term" value="P:reciprocal meiotic recombination"/>
    <property type="evidence" value="ECO:0007669"/>
    <property type="project" value="TreeGrafter"/>
</dbReference>
<dbReference type="Pfam" id="PF08423">
    <property type="entry name" value="Rad51"/>
    <property type="match status" value="1"/>
</dbReference>
<dbReference type="Gene3D" id="3.40.50.300">
    <property type="entry name" value="P-loop containing nucleotide triphosphate hydrolases"/>
    <property type="match status" value="1"/>
</dbReference>
<dbReference type="InterPro" id="IPR013632">
    <property type="entry name" value="Rad51_C"/>
</dbReference>
<dbReference type="GO" id="GO:0000150">
    <property type="term" value="F:DNA strand exchange activity"/>
    <property type="evidence" value="ECO:0007669"/>
    <property type="project" value="TreeGrafter"/>
</dbReference>
<comment type="similarity">
    <text evidence="4">Belongs to the RecA family.</text>
</comment>
<dbReference type="Gene3D" id="1.10.150.20">
    <property type="entry name" value="5' to 3' exonuclease, C-terminal subdomain"/>
    <property type="match status" value="1"/>
</dbReference>
<reference evidence="8" key="1">
    <citation type="journal article" date="2020" name="J Insects Food Feed">
        <title>The yellow mealworm (Tenebrio molitor) genome: a resource for the emerging insects as food and feed industry.</title>
        <authorList>
            <person name="Eriksson T."/>
            <person name="Andere A."/>
            <person name="Kelstrup H."/>
            <person name="Emery V."/>
            <person name="Picard C."/>
        </authorList>
    </citation>
    <scope>NUCLEOTIDE SEQUENCE</scope>
    <source>
        <strain evidence="8">Stoneville</strain>
        <tissue evidence="8">Whole head</tissue>
    </source>
</reference>
<keyword evidence="1 4" id="KW-0547">Nucleotide-binding</keyword>
<gene>
    <name evidence="8" type="ORF">GEV33_009549</name>
</gene>
<name>A0A8J6HEF0_TENMO</name>
<evidence type="ECO:0000259" key="7">
    <source>
        <dbReference type="PROSITE" id="PS50163"/>
    </source>
</evidence>
<dbReference type="InterPro" id="IPR010995">
    <property type="entry name" value="DNA_repair_Rad51/TF_NusA_a-hlx"/>
</dbReference>
<evidence type="ECO:0000256" key="5">
    <source>
        <dbReference type="SAM" id="MobiDB-lite"/>
    </source>
</evidence>
<dbReference type="GO" id="GO:0006312">
    <property type="term" value="P:mitotic recombination"/>
    <property type="evidence" value="ECO:0007669"/>
    <property type="project" value="TreeGrafter"/>
</dbReference>
<dbReference type="PANTHER" id="PTHR22942:SF30">
    <property type="entry name" value="MEIOTIC RECOMBINATION PROTEIN DMC1_LIM15 HOMOLOG"/>
    <property type="match status" value="1"/>
</dbReference>
<evidence type="ECO:0000259" key="6">
    <source>
        <dbReference type="PROSITE" id="PS50162"/>
    </source>
</evidence>
<keyword evidence="9" id="KW-1185">Reference proteome</keyword>
<reference evidence="8" key="2">
    <citation type="submission" date="2021-08" db="EMBL/GenBank/DDBJ databases">
        <authorList>
            <person name="Eriksson T."/>
        </authorList>
    </citation>
    <scope>NUCLEOTIDE SEQUENCE</scope>
    <source>
        <strain evidence="8">Stoneville</strain>
        <tissue evidence="8">Whole head</tissue>
    </source>
</reference>
<comment type="caution">
    <text evidence="8">The sequence shown here is derived from an EMBL/GenBank/DDBJ whole genome shotgun (WGS) entry which is preliminary data.</text>
</comment>
<dbReference type="NCBIfam" id="NF003301">
    <property type="entry name" value="PRK04301.1"/>
    <property type="match status" value="1"/>
</dbReference>
<organism evidence="8 9">
    <name type="scientific">Tenebrio molitor</name>
    <name type="common">Yellow mealworm beetle</name>
    <dbReference type="NCBI Taxonomy" id="7067"/>
    <lineage>
        <taxon>Eukaryota</taxon>
        <taxon>Metazoa</taxon>
        <taxon>Ecdysozoa</taxon>
        <taxon>Arthropoda</taxon>
        <taxon>Hexapoda</taxon>
        <taxon>Insecta</taxon>
        <taxon>Pterygota</taxon>
        <taxon>Neoptera</taxon>
        <taxon>Endopterygota</taxon>
        <taxon>Coleoptera</taxon>
        <taxon>Polyphaga</taxon>
        <taxon>Cucujiformia</taxon>
        <taxon>Tenebrionidae</taxon>
        <taxon>Tenebrio</taxon>
    </lineage>
</organism>
<feature type="region of interest" description="Disordered" evidence="5">
    <location>
        <begin position="350"/>
        <end position="369"/>
    </location>
</feature>
<dbReference type="SUPFAM" id="SSF52540">
    <property type="entry name" value="P-loop containing nucleoside triphosphate hydrolases"/>
    <property type="match status" value="1"/>
</dbReference>
<evidence type="ECO:0000256" key="3">
    <source>
        <dbReference type="ARBA" id="ARBA00023125"/>
    </source>
</evidence>
<dbReference type="Proteomes" id="UP000719412">
    <property type="component" value="Unassembled WGS sequence"/>
</dbReference>
<dbReference type="InterPro" id="IPR020587">
    <property type="entry name" value="RecA_monomer-monomer_interface"/>
</dbReference>
<dbReference type="GO" id="GO:0070192">
    <property type="term" value="P:chromosome organization involved in meiotic cell cycle"/>
    <property type="evidence" value="ECO:0007669"/>
    <property type="project" value="TreeGrafter"/>
</dbReference>
<dbReference type="InterPro" id="IPR020588">
    <property type="entry name" value="RecA_ATP-bd"/>
</dbReference>
<evidence type="ECO:0000313" key="8">
    <source>
        <dbReference type="EMBL" id="KAH0813239.1"/>
    </source>
</evidence>
<dbReference type="GO" id="GO:0003697">
    <property type="term" value="F:single-stranded DNA binding"/>
    <property type="evidence" value="ECO:0007669"/>
    <property type="project" value="TreeGrafter"/>
</dbReference>
<dbReference type="EMBL" id="JABDTM020025467">
    <property type="protein sequence ID" value="KAH0813239.1"/>
    <property type="molecule type" value="Genomic_DNA"/>
</dbReference>
<feature type="compositionally biased region" description="Basic and acidic residues" evidence="5">
    <location>
        <begin position="351"/>
        <end position="362"/>
    </location>
</feature>
<evidence type="ECO:0000256" key="2">
    <source>
        <dbReference type="ARBA" id="ARBA00022840"/>
    </source>
</evidence>
<dbReference type="AlphaFoldDB" id="A0A8J6HEF0"/>
<evidence type="ECO:0000256" key="1">
    <source>
        <dbReference type="ARBA" id="ARBA00022741"/>
    </source>
</evidence>